<accession>A0A7E4UPS0</accession>
<reference evidence="1" key="1">
    <citation type="journal article" date="2013" name="Genetics">
        <title>The draft genome and transcriptome of Panagrellus redivivus are shaped by the harsh demands of a free-living lifestyle.</title>
        <authorList>
            <person name="Srinivasan J."/>
            <person name="Dillman A.R."/>
            <person name="Macchietto M.G."/>
            <person name="Heikkinen L."/>
            <person name="Lakso M."/>
            <person name="Fracchia K.M."/>
            <person name="Antoshechkin I."/>
            <person name="Mortazavi A."/>
            <person name="Wong G."/>
            <person name="Sternberg P.W."/>
        </authorList>
    </citation>
    <scope>NUCLEOTIDE SEQUENCE [LARGE SCALE GENOMIC DNA]</scope>
    <source>
        <strain evidence="1">MT8872</strain>
    </source>
</reference>
<organism evidence="1 2">
    <name type="scientific">Panagrellus redivivus</name>
    <name type="common">Microworm</name>
    <dbReference type="NCBI Taxonomy" id="6233"/>
    <lineage>
        <taxon>Eukaryota</taxon>
        <taxon>Metazoa</taxon>
        <taxon>Ecdysozoa</taxon>
        <taxon>Nematoda</taxon>
        <taxon>Chromadorea</taxon>
        <taxon>Rhabditida</taxon>
        <taxon>Tylenchina</taxon>
        <taxon>Panagrolaimomorpha</taxon>
        <taxon>Panagrolaimoidea</taxon>
        <taxon>Panagrolaimidae</taxon>
        <taxon>Panagrellus</taxon>
    </lineage>
</organism>
<proteinExistence type="predicted"/>
<protein>
    <submittedName>
        <fullName evidence="2">Restriction endonuclease subunit S</fullName>
    </submittedName>
</protein>
<sequence>MYQKEKTTTRRHNAVLTRLLKAIPKKSQTVYTNQATPGCDTALRPDIVIINEKNKLATIIDVAIPFEGSIHCFNDAGKRKIEKYAGIEHYFIEKGYKTFNNAFAIGAPGCYDTANESHLKRLRIPHRYATLMKRLMVNDVIRWSCDFYTKHITGIRQYVA</sequence>
<keyword evidence="1" id="KW-1185">Reference proteome</keyword>
<reference evidence="2" key="2">
    <citation type="submission" date="2020-10" db="UniProtKB">
        <authorList>
            <consortium name="WormBaseParasite"/>
        </authorList>
    </citation>
    <scope>IDENTIFICATION</scope>
</reference>
<dbReference type="WBParaSite" id="Pan_g11340.t1">
    <property type="protein sequence ID" value="Pan_g11340.t1"/>
    <property type="gene ID" value="Pan_g11340"/>
</dbReference>
<evidence type="ECO:0000313" key="2">
    <source>
        <dbReference type="WBParaSite" id="Pan_g11340.t1"/>
    </source>
</evidence>
<name>A0A7E4UPS0_PANRE</name>
<dbReference type="AlphaFoldDB" id="A0A7E4UPS0"/>
<dbReference type="Proteomes" id="UP000492821">
    <property type="component" value="Unassembled WGS sequence"/>
</dbReference>
<evidence type="ECO:0000313" key="1">
    <source>
        <dbReference type="Proteomes" id="UP000492821"/>
    </source>
</evidence>